<dbReference type="STRING" id="530584.SAMN05421630_107369"/>
<sequence length="128" mass="13983">MGTELERLATEKYVLLTTFRKSGDAVPTPVWAARLGDELVVWSERAAGKVKRIRAGSQVELVACDLRGKQTHGQTVRGKARILDDEGTAATREAIARKYGIVGRVTMFFSKLRGGPQRTVGLAIDITN</sequence>
<protein>
    <recommendedName>
        <fullName evidence="2">Pyridoxamine 5'-phosphate oxidase N-terminal domain-containing protein</fullName>
    </recommendedName>
</protein>
<feature type="domain" description="Pyridoxamine 5'-phosphate oxidase N-terminal" evidence="2">
    <location>
        <begin position="6"/>
        <end position="99"/>
    </location>
</feature>
<gene>
    <name evidence="3" type="ORF">SAMN05421630_107369</name>
</gene>
<accession>A0A222VUG3</accession>
<dbReference type="Proteomes" id="UP000199494">
    <property type="component" value="Unassembled WGS sequence"/>
</dbReference>
<dbReference type="InterPro" id="IPR019965">
    <property type="entry name" value="PPOX_F420-dep_Rv2061_put"/>
</dbReference>
<dbReference type="KEGG" id="pmad:BAY61_23980"/>
<dbReference type="InterPro" id="IPR052019">
    <property type="entry name" value="F420H2_bilvrd_red/Heme_oxyg"/>
</dbReference>
<dbReference type="AlphaFoldDB" id="A0A222VUG3"/>
<dbReference type="RefSeq" id="WP_091807328.1">
    <property type="nucleotide sequence ID" value="NZ_CP016353.1"/>
</dbReference>
<dbReference type="OrthoDB" id="5738083at2"/>
<keyword evidence="1" id="KW-0560">Oxidoreductase</keyword>
<proteinExistence type="predicted"/>
<dbReference type="InterPro" id="IPR011576">
    <property type="entry name" value="Pyridox_Oxase_N"/>
</dbReference>
<dbReference type="EMBL" id="FMZE01000007">
    <property type="protein sequence ID" value="SDD34144.1"/>
    <property type="molecule type" value="Genomic_DNA"/>
</dbReference>
<evidence type="ECO:0000259" key="2">
    <source>
        <dbReference type="Pfam" id="PF01243"/>
    </source>
</evidence>
<dbReference type="InterPro" id="IPR012349">
    <property type="entry name" value="Split_barrel_FMN-bd"/>
</dbReference>
<evidence type="ECO:0000313" key="3">
    <source>
        <dbReference type="EMBL" id="SDD34144.1"/>
    </source>
</evidence>
<dbReference type="PANTHER" id="PTHR35176:SF11">
    <property type="entry name" value="PYRIDOXAMINE 5'-PHOSPHATE OXIDASE FAMILY PROTEIN"/>
    <property type="match status" value="1"/>
</dbReference>
<dbReference type="GO" id="GO:0016627">
    <property type="term" value="F:oxidoreductase activity, acting on the CH-CH group of donors"/>
    <property type="evidence" value="ECO:0007669"/>
    <property type="project" value="TreeGrafter"/>
</dbReference>
<reference evidence="3 4" key="1">
    <citation type="submission" date="2016-10" db="EMBL/GenBank/DDBJ databases">
        <authorList>
            <person name="de Groot N.N."/>
        </authorList>
    </citation>
    <scope>NUCLEOTIDE SEQUENCE [LARGE SCALE GENOMIC DNA]</scope>
    <source>
        <strain evidence="3 4">CGMCC 4.5506</strain>
    </source>
</reference>
<dbReference type="GO" id="GO:0070967">
    <property type="term" value="F:coenzyme F420 binding"/>
    <property type="evidence" value="ECO:0007669"/>
    <property type="project" value="TreeGrafter"/>
</dbReference>
<evidence type="ECO:0000313" key="4">
    <source>
        <dbReference type="Proteomes" id="UP000199494"/>
    </source>
</evidence>
<dbReference type="Pfam" id="PF01243">
    <property type="entry name" value="PNPOx_N"/>
    <property type="match status" value="1"/>
</dbReference>
<dbReference type="SUPFAM" id="SSF50475">
    <property type="entry name" value="FMN-binding split barrel"/>
    <property type="match status" value="1"/>
</dbReference>
<evidence type="ECO:0000256" key="1">
    <source>
        <dbReference type="ARBA" id="ARBA00023002"/>
    </source>
</evidence>
<organism evidence="3 4">
    <name type="scientific">Prauserella marina</name>
    <dbReference type="NCBI Taxonomy" id="530584"/>
    <lineage>
        <taxon>Bacteria</taxon>
        <taxon>Bacillati</taxon>
        <taxon>Actinomycetota</taxon>
        <taxon>Actinomycetes</taxon>
        <taxon>Pseudonocardiales</taxon>
        <taxon>Pseudonocardiaceae</taxon>
        <taxon>Prauserella</taxon>
    </lineage>
</organism>
<dbReference type="GO" id="GO:0005829">
    <property type="term" value="C:cytosol"/>
    <property type="evidence" value="ECO:0007669"/>
    <property type="project" value="TreeGrafter"/>
</dbReference>
<dbReference type="PANTHER" id="PTHR35176">
    <property type="entry name" value="HEME OXYGENASE HI_0854-RELATED"/>
    <property type="match status" value="1"/>
</dbReference>
<dbReference type="Gene3D" id="2.30.110.10">
    <property type="entry name" value="Electron Transport, Fmn-binding Protein, Chain A"/>
    <property type="match status" value="1"/>
</dbReference>
<dbReference type="NCBIfam" id="TIGR03666">
    <property type="entry name" value="Rv2061_F420"/>
    <property type="match status" value="1"/>
</dbReference>
<keyword evidence="4" id="KW-1185">Reference proteome</keyword>
<name>A0A222VUG3_9PSEU</name>